<dbReference type="Proteomes" id="UP001501138">
    <property type="component" value="Unassembled WGS sequence"/>
</dbReference>
<keyword evidence="1" id="KW-0812">Transmembrane</keyword>
<feature type="transmembrane region" description="Helical" evidence="1">
    <location>
        <begin position="12"/>
        <end position="28"/>
    </location>
</feature>
<sequence length="137" mass="14411">MVRLGFLADGVWKALVGVAMLALLRALVDELGAPGWLLGVTAAAVLASAAAEAAYAVRNGAGTHTKYLVAYDSGWVLVSVLALVLARSDVGLAWVLWLGYQLVAAPLLAVIFARGARVEGTPASTVPRRRPGRYWRA</sequence>
<evidence type="ECO:0000256" key="1">
    <source>
        <dbReference type="SAM" id="Phobius"/>
    </source>
</evidence>
<protein>
    <submittedName>
        <fullName evidence="2">Uncharacterized protein</fullName>
    </submittedName>
</protein>
<proteinExistence type="predicted"/>
<name>A0ABP4UZD4_9MICO</name>
<evidence type="ECO:0000313" key="3">
    <source>
        <dbReference type="Proteomes" id="UP001501138"/>
    </source>
</evidence>
<comment type="caution">
    <text evidence="2">The sequence shown here is derived from an EMBL/GenBank/DDBJ whole genome shotgun (WGS) entry which is preliminary data.</text>
</comment>
<keyword evidence="1" id="KW-1133">Transmembrane helix</keyword>
<keyword evidence="1" id="KW-0472">Membrane</keyword>
<accession>A0ABP4UZD4</accession>
<gene>
    <name evidence="2" type="ORF">GCM10009809_06110</name>
</gene>
<feature type="transmembrane region" description="Helical" evidence="1">
    <location>
        <begin position="67"/>
        <end position="86"/>
    </location>
</feature>
<dbReference type="EMBL" id="BAAAPM010000003">
    <property type="protein sequence ID" value="GAA1712765.1"/>
    <property type="molecule type" value="Genomic_DNA"/>
</dbReference>
<keyword evidence="3" id="KW-1185">Reference proteome</keyword>
<organism evidence="2 3">
    <name type="scientific">Isoptericola hypogeus</name>
    <dbReference type="NCBI Taxonomy" id="300179"/>
    <lineage>
        <taxon>Bacteria</taxon>
        <taxon>Bacillati</taxon>
        <taxon>Actinomycetota</taxon>
        <taxon>Actinomycetes</taxon>
        <taxon>Micrococcales</taxon>
        <taxon>Promicromonosporaceae</taxon>
        <taxon>Isoptericola</taxon>
    </lineage>
</organism>
<feature type="transmembrane region" description="Helical" evidence="1">
    <location>
        <begin position="92"/>
        <end position="113"/>
    </location>
</feature>
<reference evidence="3" key="1">
    <citation type="journal article" date="2019" name="Int. J. Syst. Evol. Microbiol.">
        <title>The Global Catalogue of Microorganisms (GCM) 10K type strain sequencing project: providing services to taxonomists for standard genome sequencing and annotation.</title>
        <authorList>
            <consortium name="The Broad Institute Genomics Platform"/>
            <consortium name="The Broad Institute Genome Sequencing Center for Infectious Disease"/>
            <person name="Wu L."/>
            <person name="Ma J."/>
        </authorList>
    </citation>
    <scope>NUCLEOTIDE SEQUENCE [LARGE SCALE GENOMIC DNA]</scope>
    <source>
        <strain evidence="3">JCM 15589</strain>
    </source>
</reference>
<evidence type="ECO:0000313" key="2">
    <source>
        <dbReference type="EMBL" id="GAA1712765.1"/>
    </source>
</evidence>
<feature type="transmembrane region" description="Helical" evidence="1">
    <location>
        <begin position="34"/>
        <end position="55"/>
    </location>
</feature>